<feature type="transmembrane region" description="Helical" evidence="1">
    <location>
        <begin position="160"/>
        <end position="177"/>
    </location>
</feature>
<keyword evidence="1" id="KW-0812">Transmembrane</keyword>
<evidence type="ECO:0000313" key="3">
    <source>
        <dbReference type="Proteomes" id="UP000178615"/>
    </source>
</evidence>
<proteinExistence type="predicted"/>
<feature type="transmembrane region" description="Helical" evidence="1">
    <location>
        <begin position="278"/>
        <end position="297"/>
    </location>
</feature>
<feature type="transmembrane region" description="Helical" evidence="1">
    <location>
        <begin position="84"/>
        <end position="102"/>
    </location>
</feature>
<evidence type="ECO:0000313" key="2">
    <source>
        <dbReference type="EMBL" id="OGC46450.1"/>
    </source>
</evidence>
<gene>
    <name evidence="2" type="ORF">A2V49_02870</name>
</gene>
<feature type="transmembrane region" description="Helical" evidence="1">
    <location>
        <begin position="111"/>
        <end position="131"/>
    </location>
</feature>
<feature type="transmembrane region" description="Helical" evidence="1">
    <location>
        <begin position="346"/>
        <end position="362"/>
    </location>
</feature>
<sequence length="373" mass="44351">MPLKNVANKMRNNIPKIRPLTLLKIVILLFVFFIAAYQRLKLFGDVGKDIYAYEKAIQDLFRGVNPYEWTLSSFSNPDDPGNHGFSYFPLLLYVNGFLYVIALKFNLTFQYLWKVPVILADLGVGFILINHFRLKRFLPLIFSLILWFFNPYFFLKSNYVYFDPLTIFFMLLALYYLEKDDILSGSLYAIAVGFKTFPIILLPLFFLKAKNKLSMFFSMIIVGLAMSLPFITNPTDFLIYLKGTLFVHQERFIQGRPFLFYISYFYKIEFFQIIPLKWYSTLSIFSGWIVSTVLVLKNKLINKYIIASLIFILFYLFTPVLNRTYLLWALPVFVLGADNLSKRYPYYLPLTVFWFFYYWYLIPWKDGFHIWRP</sequence>
<keyword evidence="1" id="KW-0472">Membrane</keyword>
<protein>
    <recommendedName>
        <fullName evidence="4">Glycosyltransferase RgtA/B/C/D-like domain-containing protein</fullName>
    </recommendedName>
</protein>
<feature type="transmembrane region" description="Helical" evidence="1">
    <location>
        <begin position="137"/>
        <end position="155"/>
    </location>
</feature>
<name>A0A1F4UNT1_UNCKA</name>
<feature type="transmembrane region" description="Helical" evidence="1">
    <location>
        <begin position="21"/>
        <end position="40"/>
    </location>
</feature>
<feature type="transmembrane region" description="Helical" evidence="1">
    <location>
        <begin position="183"/>
        <end position="206"/>
    </location>
</feature>
<organism evidence="2 3">
    <name type="scientific">candidate division WWE3 bacterium RBG_19FT_COMBO_34_6</name>
    <dbReference type="NCBI Taxonomy" id="1802612"/>
    <lineage>
        <taxon>Bacteria</taxon>
        <taxon>Katanobacteria</taxon>
    </lineage>
</organism>
<dbReference type="Proteomes" id="UP000178615">
    <property type="component" value="Unassembled WGS sequence"/>
</dbReference>
<feature type="transmembrane region" description="Helical" evidence="1">
    <location>
        <begin position="213"/>
        <end position="231"/>
    </location>
</feature>
<feature type="transmembrane region" description="Helical" evidence="1">
    <location>
        <begin position="304"/>
        <end position="326"/>
    </location>
</feature>
<evidence type="ECO:0000256" key="1">
    <source>
        <dbReference type="SAM" id="Phobius"/>
    </source>
</evidence>
<comment type="caution">
    <text evidence="2">The sequence shown here is derived from an EMBL/GenBank/DDBJ whole genome shotgun (WGS) entry which is preliminary data.</text>
</comment>
<reference evidence="2 3" key="1">
    <citation type="journal article" date="2016" name="Nat. Commun.">
        <title>Thousands of microbial genomes shed light on interconnected biogeochemical processes in an aquifer system.</title>
        <authorList>
            <person name="Anantharaman K."/>
            <person name="Brown C.T."/>
            <person name="Hug L.A."/>
            <person name="Sharon I."/>
            <person name="Castelle C.J."/>
            <person name="Probst A.J."/>
            <person name="Thomas B.C."/>
            <person name="Singh A."/>
            <person name="Wilkins M.J."/>
            <person name="Karaoz U."/>
            <person name="Brodie E.L."/>
            <person name="Williams K.H."/>
            <person name="Hubbard S.S."/>
            <person name="Banfield J.F."/>
        </authorList>
    </citation>
    <scope>NUCLEOTIDE SEQUENCE [LARGE SCALE GENOMIC DNA]</scope>
</reference>
<keyword evidence="1" id="KW-1133">Transmembrane helix</keyword>
<dbReference type="AlphaFoldDB" id="A0A1F4UNT1"/>
<dbReference type="EMBL" id="MEUV01000004">
    <property type="protein sequence ID" value="OGC46450.1"/>
    <property type="molecule type" value="Genomic_DNA"/>
</dbReference>
<evidence type="ECO:0008006" key="4">
    <source>
        <dbReference type="Google" id="ProtNLM"/>
    </source>
</evidence>
<accession>A0A1F4UNT1</accession>